<proteinExistence type="predicted"/>
<name>A0A814QU46_9BILA</name>
<evidence type="ECO:0000313" key="3">
    <source>
        <dbReference type="EMBL" id="CAF3887735.1"/>
    </source>
</evidence>
<dbReference type="Proteomes" id="UP000663829">
    <property type="component" value="Unassembled WGS sequence"/>
</dbReference>
<feature type="coiled-coil region" evidence="1">
    <location>
        <begin position="393"/>
        <end position="420"/>
    </location>
</feature>
<keyword evidence="1" id="KW-0175">Coiled coil</keyword>
<dbReference type="EMBL" id="CAJOBC010006122">
    <property type="protein sequence ID" value="CAF3887735.1"/>
    <property type="molecule type" value="Genomic_DNA"/>
</dbReference>
<evidence type="ECO:0000313" key="2">
    <source>
        <dbReference type="EMBL" id="CAF1124222.1"/>
    </source>
</evidence>
<dbReference type="EMBL" id="CAJNOQ010006122">
    <property type="protein sequence ID" value="CAF1124222.1"/>
    <property type="molecule type" value="Genomic_DNA"/>
</dbReference>
<keyword evidence="4" id="KW-1185">Reference proteome</keyword>
<gene>
    <name evidence="2" type="ORF">GPM918_LOCUS19847</name>
    <name evidence="3" type="ORF">SRO942_LOCUS19844</name>
</gene>
<dbReference type="AlphaFoldDB" id="A0A814QU46"/>
<accession>A0A814QU46</accession>
<comment type="caution">
    <text evidence="2">The sequence shown here is derived from an EMBL/GenBank/DDBJ whole genome shotgun (WGS) entry which is preliminary data.</text>
</comment>
<evidence type="ECO:0000256" key="1">
    <source>
        <dbReference type="SAM" id="Coils"/>
    </source>
</evidence>
<evidence type="ECO:0000313" key="4">
    <source>
        <dbReference type="Proteomes" id="UP000663829"/>
    </source>
</evidence>
<sequence length="474" mass="55230">MPTVRPSHPHSPSPTLNISHYMYTQTYVHQNWGSFLSELNKISPDTFDKFSAGIGMRTENDTIHKLLILLNEEAITYSPSWLNKMQLSFVTENFHRSLQSHMSATYADELAKYNNSEGSLVTNTPNMESFSPNSSQLSFLDEEENTPAHDQLLTLTSVNNNVELVTVPPRLTPSLRDRIEIIRPSTSVNTNNMTSTSFHIRTGCITDETVRNNSNSVTTTTTVRISPISICASLLSSRRWIDSEVQTDLTFETSTIEQDGLDENIEGFRLYKEWWLTMDCKARVHNNKLCKRENCELNHRQEDYCRICNGKSRHMVTQTAFTAVEEEENVIGKYHNEYRQYYRFRNNLALNVYYRENNLFPKSLQIDVPKQNFDANDPKLRQQWLDIIQNASKDLSKCEAQAIERTIAEAEAKCELLRDKLCEMRKEREMMDVEREESVKLKETIESLWNKVFRLEMREISPQKQERNMSRRMM</sequence>
<dbReference type="Proteomes" id="UP000681722">
    <property type="component" value="Unassembled WGS sequence"/>
</dbReference>
<reference evidence="2" key="1">
    <citation type="submission" date="2021-02" db="EMBL/GenBank/DDBJ databases">
        <authorList>
            <person name="Nowell W R."/>
        </authorList>
    </citation>
    <scope>NUCLEOTIDE SEQUENCE</scope>
</reference>
<protein>
    <submittedName>
        <fullName evidence="2">Uncharacterized protein</fullName>
    </submittedName>
</protein>
<organism evidence="2 4">
    <name type="scientific">Didymodactylos carnosus</name>
    <dbReference type="NCBI Taxonomy" id="1234261"/>
    <lineage>
        <taxon>Eukaryota</taxon>
        <taxon>Metazoa</taxon>
        <taxon>Spiralia</taxon>
        <taxon>Gnathifera</taxon>
        <taxon>Rotifera</taxon>
        <taxon>Eurotatoria</taxon>
        <taxon>Bdelloidea</taxon>
        <taxon>Philodinida</taxon>
        <taxon>Philodinidae</taxon>
        <taxon>Didymodactylos</taxon>
    </lineage>
</organism>